<comment type="caution">
    <text evidence="2">The sequence shown here is derived from an EMBL/GenBank/DDBJ whole genome shotgun (WGS) entry which is preliminary data.</text>
</comment>
<keyword evidence="3" id="KW-1185">Reference proteome</keyword>
<name>A0AAD9A072_9PEZI</name>
<dbReference type="Pfam" id="PF22701">
    <property type="entry name" value="Mala_s_1-like"/>
    <property type="match status" value="1"/>
</dbReference>
<protein>
    <submittedName>
        <fullName evidence="2">Tri14-like protein</fullName>
    </submittedName>
</protein>
<dbReference type="Gene3D" id="2.130.10.10">
    <property type="entry name" value="YVTN repeat-like/Quinoprotein amine dehydrogenase"/>
    <property type="match status" value="1"/>
</dbReference>
<accession>A0AAD9A072</accession>
<feature type="signal peptide" evidence="1">
    <location>
        <begin position="1"/>
        <end position="30"/>
    </location>
</feature>
<evidence type="ECO:0000313" key="3">
    <source>
        <dbReference type="Proteomes" id="UP001243330"/>
    </source>
</evidence>
<gene>
    <name evidence="2" type="ORF">CCHR01_18714</name>
</gene>
<dbReference type="SUPFAM" id="SSF63829">
    <property type="entry name" value="Calcium-dependent phosphotriesterase"/>
    <property type="match status" value="1"/>
</dbReference>
<sequence length="366" mass="39754">MTCSVAMFSIQHHPCGYLLLALISSVLVEAAPNPSKACPPFTKGSFTIQQYQLYPENADWDVNNCIVYFGSLFNASVAVYDPYKDSVVDILAFAGITHNPTLHIGGVQVDQHTKLVSVVVDAAAAFNTAGQDISGDNFIIKYDPAKKQVLWNKNITAVTQGQYGGFQDIEHDPRGNTYVVGSFPGTIMKVDPQGSAVDPWFLPQQINHTKMGFSGLAATGDILLANNNEDRQIYRFNMKDDKGKPELVPRTPEVSLDSTDAIYLPPRYDGKVLLIAENLKGITVLRSKDGSWKSAEHLGTVPNNSTAAQGGIVTAPVQIGDNLFMVEEFFADPPVSGSTAGNRTSFPLVDITSDVERLLKKTAGRR</sequence>
<keyword evidence="1" id="KW-0732">Signal</keyword>
<dbReference type="EMBL" id="JAQOWY010000788">
    <property type="protein sequence ID" value="KAK1838659.1"/>
    <property type="molecule type" value="Genomic_DNA"/>
</dbReference>
<evidence type="ECO:0000256" key="1">
    <source>
        <dbReference type="SAM" id="SignalP"/>
    </source>
</evidence>
<reference evidence="2" key="1">
    <citation type="submission" date="2023-01" db="EMBL/GenBank/DDBJ databases">
        <title>Colletotrichum chrysophilum M932 genome sequence.</title>
        <authorList>
            <person name="Baroncelli R."/>
        </authorList>
    </citation>
    <scope>NUCLEOTIDE SEQUENCE</scope>
    <source>
        <strain evidence="2">M932</strain>
    </source>
</reference>
<feature type="chain" id="PRO_5042020418" evidence="1">
    <location>
        <begin position="31"/>
        <end position="366"/>
    </location>
</feature>
<organism evidence="2 3">
    <name type="scientific">Colletotrichum chrysophilum</name>
    <dbReference type="NCBI Taxonomy" id="1836956"/>
    <lineage>
        <taxon>Eukaryota</taxon>
        <taxon>Fungi</taxon>
        <taxon>Dikarya</taxon>
        <taxon>Ascomycota</taxon>
        <taxon>Pezizomycotina</taxon>
        <taxon>Sordariomycetes</taxon>
        <taxon>Hypocreomycetidae</taxon>
        <taxon>Glomerellales</taxon>
        <taxon>Glomerellaceae</taxon>
        <taxon>Colletotrichum</taxon>
        <taxon>Colletotrichum gloeosporioides species complex</taxon>
    </lineage>
</organism>
<dbReference type="InterPro" id="IPR054550">
    <property type="entry name" value="Mala_s_1-like"/>
</dbReference>
<evidence type="ECO:0000313" key="2">
    <source>
        <dbReference type="EMBL" id="KAK1838659.1"/>
    </source>
</evidence>
<proteinExistence type="predicted"/>
<dbReference type="Proteomes" id="UP001243330">
    <property type="component" value="Unassembled WGS sequence"/>
</dbReference>
<dbReference type="AlphaFoldDB" id="A0AAD9A072"/>
<dbReference type="InterPro" id="IPR015943">
    <property type="entry name" value="WD40/YVTN_repeat-like_dom_sf"/>
</dbReference>
<dbReference type="CDD" id="cd12811">
    <property type="entry name" value="MALA"/>
    <property type="match status" value="1"/>
</dbReference>